<dbReference type="InterPro" id="IPR015797">
    <property type="entry name" value="NUDIX_hydrolase-like_dom_sf"/>
</dbReference>
<evidence type="ECO:0000313" key="2">
    <source>
        <dbReference type="Proteomes" id="UP001597221"/>
    </source>
</evidence>
<name>A0ABW4HMI8_9BACI</name>
<accession>A0ABW4HMI8</accession>
<reference evidence="2" key="1">
    <citation type="journal article" date="2019" name="Int. J. Syst. Evol. Microbiol.">
        <title>The Global Catalogue of Microorganisms (GCM) 10K type strain sequencing project: providing services to taxonomists for standard genome sequencing and annotation.</title>
        <authorList>
            <consortium name="The Broad Institute Genomics Platform"/>
            <consortium name="The Broad Institute Genome Sequencing Center for Infectious Disease"/>
            <person name="Wu L."/>
            <person name="Ma J."/>
        </authorList>
    </citation>
    <scope>NUCLEOTIDE SEQUENCE [LARGE SCALE GENOMIC DNA]</scope>
    <source>
        <strain evidence="2">CGMCC 1.12376</strain>
    </source>
</reference>
<protein>
    <submittedName>
        <fullName evidence="1">NUDIX hydrolase</fullName>
    </submittedName>
</protein>
<dbReference type="Gene3D" id="3.90.79.10">
    <property type="entry name" value="Nucleoside Triphosphate Pyrophosphohydrolase"/>
    <property type="match status" value="1"/>
</dbReference>
<dbReference type="Proteomes" id="UP001597221">
    <property type="component" value="Unassembled WGS sequence"/>
</dbReference>
<organism evidence="1 2">
    <name type="scientific">Oceanobacillus luteolus</name>
    <dbReference type="NCBI Taxonomy" id="1274358"/>
    <lineage>
        <taxon>Bacteria</taxon>
        <taxon>Bacillati</taxon>
        <taxon>Bacillota</taxon>
        <taxon>Bacilli</taxon>
        <taxon>Bacillales</taxon>
        <taxon>Bacillaceae</taxon>
        <taxon>Oceanobacillus</taxon>
    </lineage>
</organism>
<dbReference type="EMBL" id="JBHUDE010000015">
    <property type="protein sequence ID" value="MFD1606823.1"/>
    <property type="molecule type" value="Genomic_DNA"/>
</dbReference>
<comment type="caution">
    <text evidence="1">The sequence shown here is derived from an EMBL/GenBank/DDBJ whole genome shotgun (WGS) entry which is preliminary data.</text>
</comment>
<gene>
    <name evidence="1" type="ORF">ACFSBH_04065</name>
</gene>
<dbReference type="SUPFAM" id="SSF55811">
    <property type="entry name" value="Nudix"/>
    <property type="match status" value="1"/>
</dbReference>
<evidence type="ECO:0000313" key="1">
    <source>
        <dbReference type="EMBL" id="MFD1606823.1"/>
    </source>
</evidence>
<keyword evidence="1" id="KW-0378">Hydrolase</keyword>
<proteinExistence type="predicted"/>
<dbReference type="GO" id="GO:0016787">
    <property type="term" value="F:hydrolase activity"/>
    <property type="evidence" value="ECO:0007669"/>
    <property type="project" value="UniProtKB-KW"/>
</dbReference>
<keyword evidence="2" id="KW-1185">Reference proteome</keyword>
<dbReference type="RefSeq" id="WP_349774387.1">
    <property type="nucleotide sequence ID" value="NZ_JAMBON010000071.1"/>
</dbReference>
<sequence>MTSEISTAGAYVLYNGLFIFQVGPTKSGDKLGVVRLGGHREDGETALDTAKREAYEEAQIEINPHHPDSTFYIEDWNDEPIKVKIEDPDAPILMKGNEKSSYTVMYLSSTYNQPSPSSESQGLLLLSPEKVHLVCQKDISLNEYHELGGISILKSEINADLILQPFPQLLFLSRLLKEESELMEGLIISSLSHKSEFYMEKNYKDSE</sequence>